<gene>
    <name evidence="5" type="ORF">M670_03288</name>
</gene>
<dbReference type="AlphaFoldDB" id="A0A072NW54"/>
<dbReference type="FunFam" id="3.40.50.300:FF:000421">
    <property type="entry name" value="Branched-chain amino acid ABC transporter ATP-binding protein"/>
    <property type="match status" value="1"/>
</dbReference>
<keyword evidence="3 5" id="KW-0067">ATP-binding</keyword>
<dbReference type="InterPro" id="IPR027417">
    <property type="entry name" value="P-loop_NTPase"/>
</dbReference>
<dbReference type="InterPro" id="IPR003593">
    <property type="entry name" value="AAA+_ATPase"/>
</dbReference>
<dbReference type="GO" id="GO:0016887">
    <property type="term" value="F:ATP hydrolysis activity"/>
    <property type="evidence" value="ECO:0007669"/>
    <property type="project" value="InterPro"/>
</dbReference>
<dbReference type="SUPFAM" id="SSF52540">
    <property type="entry name" value="P-loop containing nucleoside triphosphate hydrolases"/>
    <property type="match status" value="1"/>
</dbReference>
<protein>
    <submittedName>
        <fullName evidence="5">Amino acid/amide ABC transporter ATP-binding protein 1, HAAT family</fullName>
    </submittedName>
</protein>
<evidence type="ECO:0000313" key="5">
    <source>
        <dbReference type="EMBL" id="KEF37480.1"/>
    </source>
</evidence>
<dbReference type="RefSeq" id="WP_035196821.1">
    <property type="nucleotide sequence ID" value="NZ_JJRY01000014.1"/>
</dbReference>
<dbReference type="InterPro" id="IPR051120">
    <property type="entry name" value="ABC_AA/LPS_Transport"/>
</dbReference>
<dbReference type="PATRIC" id="fig|1348973.3.peg.3166"/>
<keyword evidence="2" id="KW-0547">Nucleotide-binding</keyword>
<dbReference type="Pfam" id="PF00005">
    <property type="entry name" value="ABC_tran"/>
    <property type="match status" value="1"/>
</dbReference>
<evidence type="ECO:0000256" key="1">
    <source>
        <dbReference type="ARBA" id="ARBA00022448"/>
    </source>
</evidence>
<keyword evidence="1" id="KW-0813">Transport</keyword>
<accession>A0A072NW54</accession>
<dbReference type="GO" id="GO:1903805">
    <property type="term" value="P:L-valine import across plasma membrane"/>
    <property type="evidence" value="ECO:0007669"/>
    <property type="project" value="TreeGrafter"/>
</dbReference>
<evidence type="ECO:0000256" key="3">
    <source>
        <dbReference type="ARBA" id="ARBA00022840"/>
    </source>
</evidence>
<dbReference type="Pfam" id="PF12399">
    <property type="entry name" value="BCA_ABC_TP_C"/>
    <property type="match status" value="1"/>
</dbReference>
<organism evidence="5 6">
    <name type="scientific">Schinkia azotoformans MEV2011</name>
    <dbReference type="NCBI Taxonomy" id="1348973"/>
    <lineage>
        <taxon>Bacteria</taxon>
        <taxon>Bacillati</taxon>
        <taxon>Bacillota</taxon>
        <taxon>Bacilli</taxon>
        <taxon>Bacillales</taxon>
        <taxon>Bacillaceae</taxon>
        <taxon>Calidifontibacillus/Schinkia group</taxon>
        <taxon>Schinkia</taxon>
    </lineage>
</organism>
<dbReference type="GO" id="GO:0042941">
    <property type="term" value="P:D-alanine transmembrane transport"/>
    <property type="evidence" value="ECO:0007669"/>
    <property type="project" value="TreeGrafter"/>
</dbReference>
<reference evidence="5 6" key="1">
    <citation type="submission" date="2014-04" db="EMBL/GenBank/DDBJ databases">
        <title>Draft genome sequence of Bacillus azotoformans MEV2011, a (co-) denitrifying strain unable to grow in the presence of oxygen.</title>
        <authorList>
            <person name="Nielsen M."/>
            <person name="Schreiber L."/>
            <person name="Finster K."/>
            <person name="Schramm A."/>
        </authorList>
    </citation>
    <scope>NUCLEOTIDE SEQUENCE [LARGE SCALE GENOMIC DNA]</scope>
    <source>
        <strain evidence="5 6">MEV2011</strain>
    </source>
</reference>
<dbReference type="SMART" id="SM00382">
    <property type="entry name" value="AAA"/>
    <property type="match status" value="1"/>
</dbReference>
<dbReference type="PROSITE" id="PS50893">
    <property type="entry name" value="ABC_TRANSPORTER_2"/>
    <property type="match status" value="1"/>
</dbReference>
<dbReference type="EMBL" id="JJRY01000014">
    <property type="protein sequence ID" value="KEF37480.1"/>
    <property type="molecule type" value="Genomic_DNA"/>
</dbReference>
<dbReference type="PANTHER" id="PTHR45772:SF7">
    <property type="entry name" value="AMINO ACID ABC TRANSPORTER ATP-BINDING PROTEIN"/>
    <property type="match status" value="1"/>
</dbReference>
<sequence length="262" mass="28801">MRNLLEVHGLTKSFGGVVANRDVSFTLEEGLIVGLIGPNGAGKSTMFNMLSAVFPPTTGEIKYKGQRIEKMSSYKVCELGISRTFQNLQVFKNMSVLENVMVGHHSRTKSGMLAAALRFPSAKKEEKIILEAAMEQIKFVGLEDLYDVNAGSLPLGKLRLLELARALATKPELLLLDEIAAGLNHIETLEMSELIKRIRNKGISIFVVEHDMDLVMGICDKIIVLDQGMKIAEGTPKEIQNNEKVIAAYLGEEAEEKVEVTG</sequence>
<feature type="domain" description="ABC transporter" evidence="4">
    <location>
        <begin position="5"/>
        <end position="252"/>
    </location>
</feature>
<dbReference type="GO" id="GO:0005886">
    <property type="term" value="C:plasma membrane"/>
    <property type="evidence" value="ECO:0007669"/>
    <property type="project" value="TreeGrafter"/>
</dbReference>
<dbReference type="GO" id="GO:0015808">
    <property type="term" value="P:L-alanine transport"/>
    <property type="evidence" value="ECO:0007669"/>
    <property type="project" value="TreeGrafter"/>
</dbReference>
<evidence type="ECO:0000256" key="2">
    <source>
        <dbReference type="ARBA" id="ARBA00022741"/>
    </source>
</evidence>
<dbReference type="GO" id="GO:0005304">
    <property type="term" value="F:L-valine transmembrane transporter activity"/>
    <property type="evidence" value="ECO:0007669"/>
    <property type="project" value="TreeGrafter"/>
</dbReference>
<comment type="caution">
    <text evidence="5">The sequence shown here is derived from an EMBL/GenBank/DDBJ whole genome shotgun (WGS) entry which is preliminary data.</text>
</comment>
<dbReference type="Gene3D" id="3.40.50.300">
    <property type="entry name" value="P-loop containing nucleotide triphosphate hydrolases"/>
    <property type="match status" value="1"/>
</dbReference>
<dbReference type="Proteomes" id="UP000027936">
    <property type="component" value="Unassembled WGS sequence"/>
</dbReference>
<dbReference type="GO" id="GO:0005524">
    <property type="term" value="F:ATP binding"/>
    <property type="evidence" value="ECO:0007669"/>
    <property type="project" value="UniProtKB-KW"/>
</dbReference>
<name>A0A072NW54_SCHAZ</name>
<dbReference type="InterPro" id="IPR032823">
    <property type="entry name" value="BCA_ABC_TP_C"/>
</dbReference>
<evidence type="ECO:0000313" key="6">
    <source>
        <dbReference type="Proteomes" id="UP000027936"/>
    </source>
</evidence>
<dbReference type="InterPro" id="IPR003439">
    <property type="entry name" value="ABC_transporter-like_ATP-bd"/>
</dbReference>
<dbReference type="OrthoDB" id="9805514at2"/>
<dbReference type="GO" id="GO:0015188">
    <property type="term" value="F:L-isoleucine transmembrane transporter activity"/>
    <property type="evidence" value="ECO:0007669"/>
    <property type="project" value="TreeGrafter"/>
</dbReference>
<dbReference type="GO" id="GO:0015192">
    <property type="term" value="F:L-phenylalanine transmembrane transporter activity"/>
    <property type="evidence" value="ECO:0007669"/>
    <property type="project" value="TreeGrafter"/>
</dbReference>
<dbReference type="CDD" id="cd03219">
    <property type="entry name" value="ABC_Mj1267_LivG_branched"/>
    <property type="match status" value="1"/>
</dbReference>
<dbReference type="PANTHER" id="PTHR45772">
    <property type="entry name" value="CONSERVED COMPONENT OF ABC TRANSPORTER FOR NATURAL AMINO ACIDS-RELATED"/>
    <property type="match status" value="1"/>
</dbReference>
<proteinExistence type="predicted"/>
<dbReference type="GO" id="GO:1903806">
    <property type="term" value="P:L-isoleucine import across plasma membrane"/>
    <property type="evidence" value="ECO:0007669"/>
    <property type="project" value="TreeGrafter"/>
</dbReference>
<evidence type="ECO:0000259" key="4">
    <source>
        <dbReference type="PROSITE" id="PS50893"/>
    </source>
</evidence>